<dbReference type="OrthoDB" id="9803456at2"/>
<comment type="subcellular location">
    <subcellularLocation>
        <location evidence="1">Cell inner membrane</location>
    </subcellularLocation>
</comment>
<gene>
    <name evidence="7" type="ORF">HMPREF9156_00205</name>
</gene>
<evidence type="ECO:0000256" key="5">
    <source>
        <dbReference type="ARBA" id="ARBA00023136"/>
    </source>
</evidence>
<evidence type="ECO:0000313" key="7">
    <source>
        <dbReference type="EMBL" id="EJD65441.1"/>
    </source>
</evidence>
<dbReference type="EMBL" id="AGZS01000001">
    <property type="protein sequence ID" value="EJD65441.1"/>
    <property type="molecule type" value="Genomic_DNA"/>
</dbReference>
<keyword evidence="2" id="KW-1003">Cell membrane</keyword>
<proteinExistence type="predicted"/>
<evidence type="ECO:0000256" key="6">
    <source>
        <dbReference type="ARBA" id="ARBA00023315"/>
    </source>
</evidence>
<evidence type="ECO:0008006" key="9">
    <source>
        <dbReference type="Google" id="ProtNLM"/>
    </source>
</evidence>
<dbReference type="AlphaFoldDB" id="J0X232"/>
<dbReference type="RefSeq" id="WP_007147273.1">
    <property type="nucleotide sequence ID" value="NZ_AKCI01000001.1"/>
</dbReference>
<evidence type="ECO:0000256" key="4">
    <source>
        <dbReference type="ARBA" id="ARBA00022679"/>
    </source>
</evidence>
<dbReference type="PANTHER" id="PTHR30606:SF10">
    <property type="entry name" value="PHOSPHATIDYLINOSITOL MANNOSIDE ACYLTRANSFERASE"/>
    <property type="match status" value="1"/>
</dbReference>
<evidence type="ECO:0000256" key="2">
    <source>
        <dbReference type="ARBA" id="ARBA00022475"/>
    </source>
</evidence>
<organism evidence="7 8">
    <name type="scientific">Scardovia wiggsiae F0424</name>
    <dbReference type="NCBI Taxonomy" id="857290"/>
    <lineage>
        <taxon>Bacteria</taxon>
        <taxon>Bacillati</taxon>
        <taxon>Actinomycetota</taxon>
        <taxon>Actinomycetes</taxon>
        <taxon>Bifidobacteriales</taxon>
        <taxon>Bifidobacteriaceae</taxon>
        <taxon>Scardovia</taxon>
    </lineage>
</organism>
<reference evidence="7 8" key="1">
    <citation type="submission" date="2012-01" db="EMBL/GenBank/DDBJ databases">
        <title>The Genome Sequence of Scardovia wiggsiae F0424.</title>
        <authorList>
            <consortium name="The Broad Institute Genome Sequencing Platform"/>
            <person name="Earl A."/>
            <person name="Ward D."/>
            <person name="Feldgarden M."/>
            <person name="Gevers D."/>
            <person name="Izard J."/>
            <person name="Ganesan A."/>
            <person name="Baranova O.V."/>
            <person name="Blanton J.M."/>
            <person name="Tanner A.C."/>
            <person name="Mathney J."/>
            <person name="Dewhirst F.E."/>
            <person name="Young S.K."/>
            <person name="Zeng Q."/>
            <person name="Gargeya S."/>
            <person name="Fitzgerald M."/>
            <person name="Haas B."/>
            <person name="Abouelleil A."/>
            <person name="Alvarado L."/>
            <person name="Arachchi H.M."/>
            <person name="Berlin A."/>
            <person name="Chapman S.B."/>
            <person name="Gearin G."/>
            <person name="Goldberg J."/>
            <person name="Griggs A."/>
            <person name="Gujja S."/>
            <person name="Hansen M."/>
            <person name="Heiman D."/>
            <person name="Howarth C."/>
            <person name="Larimer J."/>
            <person name="Lui A."/>
            <person name="MacDonald P.J.P."/>
            <person name="McCowen C."/>
            <person name="Montmayeur A."/>
            <person name="Murphy C."/>
            <person name="Neiman D."/>
            <person name="Pearson M."/>
            <person name="Priest M."/>
            <person name="Roberts A."/>
            <person name="Saif S."/>
            <person name="Shea T."/>
            <person name="Sisk P."/>
            <person name="Stolte C."/>
            <person name="Sykes S."/>
            <person name="Wortman J."/>
            <person name="Nusbaum C."/>
            <person name="Birren B."/>
        </authorList>
    </citation>
    <scope>NUCLEOTIDE SEQUENCE [LARGE SCALE GENOMIC DNA]</scope>
    <source>
        <strain evidence="7 8">F0424</strain>
    </source>
</reference>
<dbReference type="InterPro" id="IPR004960">
    <property type="entry name" value="LipA_acyltrans"/>
</dbReference>
<dbReference type="NCBIfam" id="NF005919">
    <property type="entry name" value="PRK07920.1"/>
    <property type="match status" value="1"/>
</dbReference>
<protein>
    <recommendedName>
        <fullName evidence="9">Lipid A biosynthesis lauroyl acyltransferase</fullName>
    </recommendedName>
</protein>
<dbReference type="STRING" id="857290.HMPREF9156_00205"/>
<evidence type="ECO:0000313" key="8">
    <source>
        <dbReference type="Proteomes" id="UP000006415"/>
    </source>
</evidence>
<dbReference type="Proteomes" id="UP000006415">
    <property type="component" value="Unassembled WGS sequence"/>
</dbReference>
<dbReference type="GO" id="GO:0005886">
    <property type="term" value="C:plasma membrane"/>
    <property type="evidence" value="ECO:0007669"/>
    <property type="project" value="UniProtKB-SubCell"/>
</dbReference>
<accession>J0X232</accession>
<dbReference type="eggNOG" id="COG1560">
    <property type="taxonomic scope" value="Bacteria"/>
</dbReference>
<keyword evidence="4" id="KW-0808">Transferase</keyword>
<keyword evidence="8" id="KW-1185">Reference proteome</keyword>
<evidence type="ECO:0000256" key="3">
    <source>
        <dbReference type="ARBA" id="ARBA00022519"/>
    </source>
</evidence>
<comment type="caution">
    <text evidence="7">The sequence shown here is derived from an EMBL/GenBank/DDBJ whole genome shotgun (WGS) entry which is preliminary data.</text>
</comment>
<dbReference type="GO" id="GO:0009247">
    <property type="term" value="P:glycolipid biosynthetic process"/>
    <property type="evidence" value="ECO:0007669"/>
    <property type="project" value="UniProtKB-ARBA"/>
</dbReference>
<dbReference type="Pfam" id="PF03279">
    <property type="entry name" value="Lip_A_acyltrans"/>
    <property type="match status" value="1"/>
</dbReference>
<dbReference type="HOGENOM" id="CLU_049421_3_1_11"/>
<name>J0X232_9BIFI</name>
<keyword evidence="5" id="KW-0472">Membrane</keyword>
<evidence type="ECO:0000256" key="1">
    <source>
        <dbReference type="ARBA" id="ARBA00004533"/>
    </source>
</evidence>
<dbReference type="GO" id="GO:0016746">
    <property type="term" value="F:acyltransferase activity"/>
    <property type="evidence" value="ECO:0007669"/>
    <property type="project" value="UniProtKB-KW"/>
</dbReference>
<sequence>MQDRFLIFIARHAHKMPESAVRAVFAVLAWIVWALRLPPVRQLEKNIRHTQALRDPRISYRRLRHLSRLGVQSYFAYFAEAMTIKARSAEQINARVRIDGPYAEAIARQPAVSAFPTALGHQGNWDYAALWAYGHIAPVATVTENLKNKELLDIFISIRESLGITLFTTGDRDITERLKKIMGSRRVIVPLLADRDLGRHGIFVRFFDSCIRASAGPAALAFDMDVPLYVVNIYREQLDAVRRHAARCRFGYVLYISGVIQPDSWKGMGRAEALQQITQEWAAIYSQGLEKHPQDWHMMQPIFLEDLDKGRLR</sequence>
<keyword evidence="3" id="KW-0997">Cell inner membrane</keyword>
<keyword evidence="6" id="KW-0012">Acyltransferase</keyword>
<dbReference type="PANTHER" id="PTHR30606">
    <property type="entry name" value="LIPID A BIOSYNTHESIS LAUROYL ACYLTRANSFERASE"/>
    <property type="match status" value="1"/>
</dbReference>